<evidence type="ECO:0000313" key="3">
    <source>
        <dbReference type="Proteomes" id="UP000176614"/>
    </source>
</evidence>
<evidence type="ECO:0000256" key="1">
    <source>
        <dbReference type="SAM" id="Phobius"/>
    </source>
</evidence>
<reference evidence="2 3" key="1">
    <citation type="journal article" date="2016" name="Nat. Commun.">
        <title>Thousands of microbial genomes shed light on interconnected biogeochemical processes in an aquifer system.</title>
        <authorList>
            <person name="Anantharaman K."/>
            <person name="Brown C.T."/>
            <person name="Hug L.A."/>
            <person name="Sharon I."/>
            <person name="Castelle C.J."/>
            <person name="Probst A.J."/>
            <person name="Thomas B.C."/>
            <person name="Singh A."/>
            <person name="Wilkins M.J."/>
            <person name="Karaoz U."/>
            <person name="Brodie E.L."/>
            <person name="Williams K.H."/>
            <person name="Hubbard S.S."/>
            <person name="Banfield J.F."/>
        </authorList>
    </citation>
    <scope>NUCLEOTIDE SEQUENCE [LARGE SCALE GENOMIC DNA]</scope>
</reference>
<keyword evidence="1" id="KW-1133">Transmembrane helix</keyword>
<name>A0A1F4W1J1_UNCKA</name>
<keyword evidence="1" id="KW-0812">Transmembrane</keyword>
<proteinExistence type="predicted"/>
<comment type="caution">
    <text evidence="2">The sequence shown here is derived from an EMBL/GenBank/DDBJ whole genome shotgun (WGS) entry which is preliminary data.</text>
</comment>
<dbReference type="AlphaFoldDB" id="A0A1F4W1J1"/>
<dbReference type="EMBL" id="MEVT01000008">
    <property type="protein sequence ID" value="OGC63230.1"/>
    <property type="molecule type" value="Genomic_DNA"/>
</dbReference>
<gene>
    <name evidence="2" type="ORF">A2264_00885</name>
</gene>
<protein>
    <submittedName>
        <fullName evidence="2">Uncharacterized protein</fullName>
    </submittedName>
</protein>
<sequence>MTNRQQTTLNMSMVPLVIILVLIAGAGYMLLRGEIDLSKWTRGFQLRRMEGFPTVIYVDTEIEKQRLVIRTEEELSKFLNLVDTTGLTILRDPVDFNKEMLIAASTESEKETGHSLKIKKIYEKKDSKTLVVSVLETEKGDNCVLENDPNVSVDMVAISKTDWTIEFERVKRVDSCEPEDNTQQTSEDEVVAL</sequence>
<accession>A0A1F4W1J1</accession>
<evidence type="ECO:0000313" key="2">
    <source>
        <dbReference type="EMBL" id="OGC63230.1"/>
    </source>
</evidence>
<feature type="transmembrane region" description="Helical" evidence="1">
    <location>
        <begin position="12"/>
        <end position="31"/>
    </location>
</feature>
<dbReference type="Proteomes" id="UP000176614">
    <property type="component" value="Unassembled WGS sequence"/>
</dbReference>
<organism evidence="2 3">
    <name type="scientific">candidate division WWE3 bacterium RIFOXYA2_FULL_46_9</name>
    <dbReference type="NCBI Taxonomy" id="1802636"/>
    <lineage>
        <taxon>Bacteria</taxon>
        <taxon>Katanobacteria</taxon>
    </lineage>
</organism>
<keyword evidence="1" id="KW-0472">Membrane</keyword>